<dbReference type="Gene3D" id="3.40.50.1820">
    <property type="entry name" value="alpha/beta hydrolase"/>
    <property type="match status" value="1"/>
</dbReference>
<dbReference type="InterPro" id="IPR029058">
    <property type="entry name" value="AB_hydrolase_fold"/>
</dbReference>
<evidence type="ECO:0000313" key="4">
    <source>
        <dbReference type="Proteomes" id="UP001199322"/>
    </source>
</evidence>
<dbReference type="AlphaFoldDB" id="A0A9Q3QMN6"/>
<dbReference type="GO" id="GO:0016787">
    <property type="term" value="F:hydrolase activity"/>
    <property type="evidence" value="ECO:0007669"/>
    <property type="project" value="UniProtKB-KW"/>
</dbReference>
<name>A0A9Q3QMN6_RALPI</name>
<evidence type="ECO:0000313" key="3">
    <source>
        <dbReference type="Proteomes" id="UP001189303"/>
    </source>
</evidence>
<dbReference type="RefSeq" id="WP_116575950.1">
    <property type="nucleotide sequence ID" value="NZ_CATWFT010000013.1"/>
</dbReference>
<reference evidence="2" key="1">
    <citation type="submission" date="2018-06" db="EMBL/GenBank/DDBJ databases">
        <authorList>
            <person name="O'Rourke A."/>
        </authorList>
    </citation>
    <scope>NUCLEOTIDE SEQUENCE</scope>
    <source>
        <strain evidence="2">132550021-3</strain>
    </source>
</reference>
<comment type="caution">
    <text evidence="2">The sequence shown here is derived from an EMBL/GenBank/DDBJ whole genome shotgun (WGS) entry which is preliminary data.</text>
</comment>
<accession>A0A9Q3QMN6</accession>
<dbReference type="Proteomes" id="UP001189303">
    <property type="component" value="Unassembled WGS sequence"/>
</dbReference>
<dbReference type="EMBL" id="QGBI01000007">
    <property type="protein sequence ID" value="MBX3890140.1"/>
    <property type="molecule type" value="Genomic_DNA"/>
</dbReference>
<dbReference type="GO" id="GO:0016740">
    <property type="term" value="F:transferase activity"/>
    <property type="evidence" value="ECO:0007669"/>
    <property type="project" value="UniProtKB-KW"/>
</dbReference>
<sequence length="227" mass="23946">MNAEPLSLSMDIVADDAVLEGALDCPGNATGLVIFAHGSGSSRFSPRNRYVADQLHAAGLGTLLFDLLSAEEASHASCRFDIALLARRLQRATHAVGSVARERSLRLGYFGASTGAAAAILAASELDDACAIEAVVSRGGRPDLAGQRALARLACPTLLIVGAADLDVLDLNRQALSQMHCEKALETVPRATHLFEEAGALEQVAELARAWFVRHLSAAAQSRQHAR</sequence>
<protein>
    <submittedName>
        <fullName evidence="2">Alpha/beta hydrolase</fullName>
    </submittedName>
    <submittedName>
        <fullName evidence="1">Phosphoribosyl transferase</fullName>
    </submittedName>
</protein>
<gene>
    <name evidence="2" type="ORF">DEE74_09715</name>
    <name evidence="1" type="ORF">R38712_03718</name>
</gene>
<dbReference type="Proteomes" id="UP001199322">
    <property type="component" value="Unassembled WGS sequence"/>
</dbReference>
<organism evidence="2 4">
    <name type="scientific">Ralstonia pickettii</name>
    <name type="common">Burkholderia pickettii</name>
    <dbReference type="NCBI Taxonomy" id="329"/>
    <lineage>
        <taxon>Bacteria</taxon>
        <taxon>Pseudomonadati</taxon>
        <taxon>Pseudomonadota</taxon>
        <taxon>Betaproteobacteria</taxon>
        <taxon>Burkholderiales</taxon>
        <taxon>Burkholderiaceae</taxon>
        <taxon>Ralstonia</taxon>
    </lineage>
</organism>
<evidence type="ECO:0000313" key="1">
    <source>
        <dbReference type="EMBL" id="CAJ0728474.1"/>
    </source>
</evidence>
<keyword evidence="2" id="KW-0378">Hydrolase</keyword>
<keyword evidence="3" id="KW-1185">Reference proteome</keyword>
<keyword evidence="1" id="KW-0808">Transferase</keyword>
<proteinExistence type="predicted"/>
<reference evidence="1 3" key="2">
    <citation type="submission" date="2023-07" db="EMBL/GenBank/DDBJ databases">
        <authorList>
            <person name="Peeters C."/>
        </authorList>
    </citation>
    <scope>NUCLEOTIDE SEQUENCE [LARGE SCALE GENOMIC DNA]</scope>
    <source>
        <strain evidence="1 3">R-38712</strain>
    </source>
</reference>
<evidence type="ECO:0000313" key="2">
    <source>
        <dbReference type="EMBL" id="MBX3890140.1"/>
    </source>
</evidence>
<dbReference type="EMBL" id="CATWFT010000013">
    <property type="protein sequence ID" value="CAJ0728474.1"/>
    <property type="molecule type" value="Genomic_DNA"/>
</dbReference>
<dbReference type="SUPFAM" id="SSF53474">
    <property type="entry name" value="alpha/beta-Hydrolases"/>
    <property type="match status" value="1"/>
</dbReference>